<organism evidence="1 2">
    <name type="scientific">Angustibacter aerolatus</name>
    <dbReference type="NCBI Taxonomy" id="1162965"/>
    <lineage>
        <taxon>Bacteria</taxon>
        <taxon>Bacillati</taxon>
        <taxon>Actinomycetota</taxon>
        <taxon>Actinomycetes</taxon>
        <taxon>Kineosporiales</taxon>
        <taxon>Kineosporiaceae</taxon>
    </lineage>
</organism>
<dbReference type="Proteomes" id="UP001157017">
    <property type="component" value="Unassembled WGS sequence"/>
</dbReference>
<gene>
    <name evidence="1" type="ORF">GCM10025868_03770</name>
</gene>
<comment type="caution">
    <text evidence="1">The sequence shown here is derived from an EMBL/GenBank/DDBJ whole genome shotgun (WGS) entry which is preliminary data.</text>
</comment>
<name>A0ABQ6JDZ2_9ACTN</name>
<protein>
    <submittedName>
        <fullName evidence="1">Uncharacterized protein</fullName>
    </submittedName>
</protein>
<keyword evidence="2" id="KW-1185">Reference proteome</keyword>
<proteinExistence type="predicted"/>
<sequence length="73" mass="7903">MLSTNAATKLNVFGAIAQQFRGTVATTSNGIAVTGYIKNYVYDARFQHGMQPPYFLQPSGAVWSATSVSDDLR</sequence>
<evidence type="ECO:0000313" key="2">
    <source>
        <dbReference type="Proteomes" id="UP001157017"/>
    </source>
</evidence>
<evidence type="ECO:0000313" key="1">
    <source>
        <dbReference type="EMBL" id="GMA85127.1"/>
    </source>
</evidence>
<accession>A0ABQ6JDZ2</accession>
<dbReference type="EMBL" id="BSUZ01000001">
    <property type="protein sequence ID" value="GMA85127.1"/>
    <property type="molecule type" value="Genomic_DNA"/>
</dbReference>
<reference evidence="2" key="1">
    <citation type="journal article" date="2019" name="Int. J. Syst. Evol. Microbiol.">
        <title>The Global Catalogue of Microorganisms (GCM) 10K type strain sequencing project: providing services to taxonomists for standard genome sequencing and annotation.</title>
        <authorList>
            <consortium name="The Broad Institute Genomics Platform"/>
            <consortium name="The Broad Institute Genome Sequencing Center for Infectious Disease"/>
            <person name="Wu L."/>
            <person name="Ma J."/>
        </authorList>
    </citation>
    <scope>NUCLEOTIDE SEQUENCE [LARGE SCALE GENOMIC DNA]</scope>
    <source>
        <strain evidence="2">NBRC 108730</strain>
    </source>
</reference>